<dbReference type="SUPFAM" id="SSF56235">
    <property type="entry name" value="N-terminal nucleophile aminohydrolases (Ntn hydrolases)"/>
    <property type="match status" value="1"/>
</dbReference>
<proteinExistence type="predicted"/>
<reference evidence="1 2" key="1">
    <citation type="submission" date="2019-08" db="EMBL/GenBank/DDBJ databases">
        <title>In-depth cultivation of the pig gut microbiome towards novel bacterial diversity and tailored functional studies.</title>
        <authorList>
            <person name="Wylensek D."/>
            <person name="Hitch T.C.A."/>
            <person name="Clavel T."/>
        </authorList>
    </citation>
    <scope>NUCLEOTIDE SEQUENCE [LARGE SCALE GENOMIC DNA]</scope>
    <source>
        <strain evidence="1 2">Oil+RF-744-GAM-WT-6</strain>
    </source>
</reference>
<comment type="caution">
    <text evidence="1">The sequence shown here is derived from an EMBL/GenBank/DDBJ whole genome shotgun (WGS) entry which is preliminary data.</text>
</comment>
<sequence length="393" mass="44422">MNPHVMLKDPDQIRAVESLRRLDQNGYLYAMDCRFDYLKAAGQLVQFFDAGCSSFVQRNSENEMVLYRNYDYGHHLHNDRRNPVTGINCVIHAQSPSARYESIGTADAFWTDPRHAGMVAGKADDGVTDISAFAMLPLVCMDGMNEAGLCVSIMALCVESDWQETDYEKAVLQAEANREVKKYVVLLQKPGELPDRFDKWSYPGCLALNEADHKAWRAEMPVHEQKNQGRPTLYHPILMRQMLDLCADTKEASALASSVNVKAAVPGSDYHILIADASGNSVMLEWEGDEMKVLPAKCGTNYRLNGTDPFRGTDRRYECIQAGLERFSSRMPEKYGLDLLRLVCQEPGNGADRGKTQYSCIYHLEQKTMQIFSFGDYSHSWTFSLHGELLREE</sequence>
<dbReference type="Proteomes" id="UP000461880">
    <property type="component" value="Unassembled WGS sequence"/>
</dbReference>
<evidence type="ECO:0000313" key="2">
    <source>
        <dbReference type="Proteomes" id="UP000461880"/>
    </source>
</evidence>
<keyword evidence="2" id="KW-1185">Reference proteome</keyword>
<dbReference type="RefSeq" id="WP_105302913.1">
    <property type="nucleotide sequence ID" value="NZ_JAQXPC010000045.1"/>
</dbReference>
<gene>
    <name evidence="1" type="ORF">FYJ51_05095</name>
</gene>
<organism evidence="1 2">
    <name type="scientific">Stecheria intestinalis</name>
    <dbReference type="NCBI Taxonomy" id="2606630"/>
    <lineage>
        <taxon>Bacteria</taxon>
        <taxon>Bacillati</taxon>
        <taxon>Bacillota</taxon>
        <taxon>Erysipelotrichia</taxon>
        <taxon>Erysipelotrichales</taxon>
        <taxon>Erysipelotrichaceae</taxon>
        <taxon>Stecheria</taxon>
    </lineage>
</organism>
<dbReference type="AlphaFoldDB" id="A0A7X2TF23"/>
<dbReference type="InterPro" id="IPR029055">
    <property type="entry name" value="Ntn_hydrolases_N"/>
</dbReference>
<evidence type="ECO:0000313" key="1">
    <source>
        <dbReference type="EMBL" id="MSS58279.1"/>
    </source>
</evidence>
<name>A0A7X2TF23_9FIRM</name>
<dbReference type="EMBL" id="VUMN01000009">
    <property type="protein sequence ID" value="MSS58279.1"/>
    <property type="molecule type" value="Genomic_DNA"/>
</dbReference>
<protein>
    <submittedName>
        <fullName evidence="1">Uncharacterized protein</fullName>
    </submittedName>
</protein>
<dbReference type="Gene3D" id="3.60.60.10">
    <property type="entry name" value="Penicillin V Acylase, Chain A"/>
    <property type="match status" value="2"/>
</dbReference>
<accession>A0A7X2TF23</accession>